<reference evidence="2" key="1">
    <citation type="journal article" date="2011" name="Proc. Natl. Acad. Sci. U.S.A.">
        <title>Obligate biotrophy features unraveled by the genomic analysis of rust fungi.</title>
        <authorList>
            <person name="Duplessis S."/>
            <person name="Cuomo C.A."/>
            <person name="Lin Y.-C."/>
            <person name="Aerts A."/>
            <person name="Tisserant E."/>
            <person name="Veneault-Fourrey C."/>
            <person name="Joly D.L."/>
            <person name="Hacquard S."/>
            <person name="Amselem J."/>
            <person name="Cantarel B.L."/>
            <person name="Chiu R."/>
            <person name="Coutinho P.M."/>
            <person name="Feau N."/>
            <person name="Field M."/>
            <person name="Frey P."/>
            <person name="Gelhaye E."/>
            <person name="Goldberg J."/>
            <person name="Grabherr M.G."/>
            <person name="Kodira C.D."/>
            <person name="Kohler A."/>
            <person name="Kuees U."/>
            <person name="Lindquist E.A."/>
            <person name="Lucas S.M."/>
            <person name="Mago R."/>
            <person name="Mauceli E."/>
            <person name="Morin E."/>
            <person name="Murat C."/>
            <person name="Pangilinan J.L."/>
            <person name="Park R."/>
            <person name="Pearson M."/>
            <person name="Quesneville H."/>
            <person name="Rouhier N."/>
            <person name="Sakthikumar S."/>
            <person name="Salamov A.A."/>
            <person name="Schmutz J."/>
            <person name="Selles B."/>
            <person name="Shapiro H."/>
            <person name="Tanguay P."/>
            <person name="Tuskan G.A."/>
            <person name="Henrissat B."/>
            <person name="Van de Peer Y."/>
            <person name="Rouze P."/>
            <person name="Ellis J.G."/>
            <person name="Dodds P.N."/>
            <person name="Schein J.E."/>
            <person name="Zhong S."/>
            <person name="Hamelin R.C."/>
            <person name="Grigoriev I.V."/>
            <person name="Szabo L.J."/>
            <person name="Martin F."/>
        </authorList>
    </citation>
    <scope>NUCLEOTIDE SEQUENCE [LARGE SCALE GENOMIC DNA]</scope>
    <source>
        <strain evidence="2">98AG31 / pathotype 3-4-7</strain>
    </source>
</reference>
<keyword evidence="2" id="KW-1185">Reference proteome</keyword>
<dbReference type="GeneID" id="18921304"/>
<dbReference type="EMBL" id="GL883090">
    <property type="protein sequence ID" value="EGG12717.1"/>
    <property type="molecule type" value="Genomic_DNA"/>
</dbReference>
<dbReference type="VEuPathDB" id="FungiDB:MELLADRAFT_101217"/>
<name>F4R409_MELLP</name>
<organism evidence="2">
    <name type="scientific">Melampsora larici-populina (strain 98AG31 / pathotype 3-4-7)</name>
    <name type="common">Poplar leaf rust fungus</name>
    <dbReference type="NCBI Taxonomy" id="747676"/>
    <lineage>
        <taxon>Eukaryota</taxon>
        <taxon>Fungi</taxon>
        <taxon>Dikarya</taxon>
        <taxon>Basidiomycota</taxon>
        <taxon>Pucciniomycotina</taxon>
        <taxon>Pucciniomycetes</taxon>
        <taxon>Pucciniales</taxon>
        <taxon>Melampsoraceae</taxon>
        <taxon>Melampsora</taxon>
    </lineage>
</organism>
<evidence type="ECO:0000313" key="2">
    <source>
        <dbReference type="Proteomes" id="UP000001072"/>
    </source>
</evidence>
<evidence type="ECO:0000313" key="1">
    <source>
        <dbReference type="EMBL" id="EGG12717.1"/>
    </source>
</evidence>
<dbReference type="InParanoid" id="F4R409"/>
<dbReference type="HOGENOM" id="CLU_1886204_0_0_1"/>
<dbReference type="AlphaFoldDB" id="F4R409"/>
<proteinExistence type="predicted"/>
<accession>F4R409</accession>
<protein>
    <submittedName>
        <fullName evidence="1">Uncharacterized protein</fullName>
    </submittedName>
</protein>
<dbReference type="Proteomes" id="UP000001072">
    <property type="component" value="Unassembled WGS sequence"/>
</dbReference>
<dbReference type="KEGG" id="mlr:MELLADRAFT_101217"/>
<sequence length="135" mass="15296">MISIIRTSIIVGLRINKIQLKVLFASLTTIAKYTNSEEGSVLPSQDLRGRRWVGYLVDEMANVISSQYHKTPNACAVLNPLLGYLCRLRQLNANFLDVNFLPTGRFLTQVITHLADPLEWAKIEETTDTHTLWPL</sequence>
<gene>
    <name evidence="1" type="ORF">MELLADRAFT_101217</name>
</gene>
<dbReference type="RefSeq" id="XP_007403655.1">
    <property type="nucleotide sequence ID" value="XM_007403593.1"/>
</dbReference>